<evidence type="ECO:0000313" key="2">
    <source>
        <dbReference type="EMBL" id="KPI34969.1"/>
    </source>
</evidence>
<dbReference type="Proteomes" id="UP000038010">
    <property type="component" value="Unassembled WGS sequence"/>
</dbReference>
<dbReference type="EMBL" id="LFJN01000046">
    <property type="protein sequence ID" value="KPI34969.1"/>
    <property type="molecule type" value="Genomic_DNA"/>
</dbReference>
<keyword evidence="1" id="KW-0472">Membrane</keyword>
<feature type="transmembrane region" description="Helical" evidence="1">
    <location>
        <begin position="43"/>
        <end position="61"/>
    </location>
</feature>
<dbReference type="RefSeq" id="XP_017994932.1">
    <property type="nucleotide sequence ID" value="XM_018140789.1"/>
</dbReference>
<feature type="transmembrane region" description="Helical" evidence="1">
    <location>
        <begin position="129"/>
        <end position="149"/>
    </location>
</feature>
<feature type="transmembrane region" description="Helical" evidence="1">
    <location>
        <begin position="18"/>
        <end position="36"/>
    </location>
</feature>
<comment type="caution">
    <text evidence="2">The sequence shown here is derived from an EMBL/GenBank/DDBJ whole genome shotgun (WGS) entry which is preliminary data.</text>
</comment>
<gene>
    <name evidence="2" type="ORF">AB675_11901</name>
</gene>
<dbReference type="AlphaFoldDB" id="A0A0N0NI31"/>
<keyword evidence="1" id="KW-0812">Transmembrane</keyword>
<accession>A0A0N0NI31</accession>
<dbReference type="VEuPathDB" id="FungiDB:AB675_11901"/>
<dbReference type="GeneID" id="28732670"/>
<evidence type="ECO:0000256" key="1">
    <source>
        <dbReference type="SAM" id="Phobius"/>
    </source>
</evidence>
<keyword evidence="3" id="KW-1185">Reference proteome</keyword>
<proteinExistence type="predicted"/>
<protein>
    <submittedName>
        <fullName evidence="2">Uncharacterized protein</fullName>
    </submittedName>
</protein>
<name>A0A0N0NI31_9EURO</name>
<keyword evidence="1" id="KW-1133">Transmembrane helix</keyword>
<evidence type="ECO:0000313" key="3">
    <source>
        <dbReference type="Proteomes" id="UP000038010"/>
    </source>
</evidence>
<organism evidence="2 3">
    <name type="scientific">Cyphellophora attinorum</name>
    <dbReference type="NCBI Taxonomy" id="1664694"/>
    <lineage>
        <taxon>Eukaryota</taxon>
        <taxon>Fungi</taxon>
        <taxon>Dikarya</taxon>
        <taxon>Ascomycota</taxon>
        <taxon>Pezizomycotina</taxon>
        <taxon>Eurotiomycetes</taxon>
        <taxon>Chaetothyriomycetidae</taxon>
        <taxon>Chaetothyriales</taxon>
        <taxon>Cyphellophoraceae</taxon>
        <taxon>Cyphellophora</taxon>
    </lineage>
</organism>
<reference evidence="2 3" key="1">
    <citation type="submission" date="2015-06" db="EMBL/GenBank/DDBJ databases">
        <title>Draft genome of the ant-associated black yeast Phialophora attae CBS 131958.</title>
        <authorList>
            <person name="Moreno L.F."/>
            <person name="Stielow B.J."/>
            <person name="de Hoog S."/>
            <person name="Vicente V.A."/>
            <person name="Weiss V.A."/>
            <person name="de Vries M."/>
            <person name="Cruz L.M."/>
            <person name="Souza E.M."/>
        </authorList>
    </citation>
    <scope>NUCLEOTIDE SEQUENCE [LARGE SCALE GENOMIC DNA]</scope>
    <source>
        <strain evidence="2 3">CBS 131958</strain>
    </source>
</reference>
<sequence>MATKAAPKAPPSPSTAEGILLGISGVFFGILFLALFCLGCGLVFIAIMGCFGTTYAFYAWLGCRIGLMTPPEAGCASLWGKIVEVFAELSESDADQAGATRVMAAVSEEIPLAAVEASADNGFITPGTIVGLLVGALLLCMALLAWNTLRPSPEADAGRGVNMDREELRNILRKVEDIAQKVDGIENKVNSVARKVDEIAMRAQIFDEMPEYTY</sequence>